<dbReference type="PANTHER" id="PTHR33096:SF1">
    <property type="entry name" value="CXC1-LIKE CYSTEINE CLUSTER ASSOCIATED WITH KDZ TRANSPOSASES DOMAIN-CONTAINING PROTEIN"/>
    <property type="match status" value="1"/>
</dbReference>
<dbReference type="OrthoDB" id="2666777at2759"/>
<evidence type="ECO:0000313" key="2">
    <source>
        <dbReference type="Proteomes" id="UP000054279"/>
    </source>
</evidence>
<feature type="non-terminal residue" evidence="1">
    <location>
        <position position="129"/>
    </location>
</feature>
<dbReference type="HOGENOM" id="CLU_004552_3_0_1"/>
<organism evidence="1 2">
    <name type="scientific">Sphaerobolus stellatus (strain SS14)</name>
    <dbReference type="NCBI Taxonomy" id="990650"/>
    <lineage>
        <taxon>Eukaryota</taxon>
        <taxon>Fungi</taxon>
        <taxon>Dikarya</taxon>
        <taxon>Basidiomycota</taxon>
        <taxon>Agaricomycotina</taxon>
        <taxon>Agaricomycetes</taxon>
        <taxon>Phallomycetidae</taxon>
        <taxon>Geastrales</taxon>
        <taxon>Sphaerobolaceae</taxon>
        <taxon>Sphaerobolus</taxon>
    </lineage>
</organism>
<feature type="non-terminal residue" evidence="1">
    <location>
        <position position="1"/>
    </location>
</feature>
<protein>
    <submittedName>
        <fullName evidence="1">Unplaced genomic scaffold SPHSTscaffold_147, whole genome shotgun sequence</fullName>
    </submittedName>
</protein>
<accession>A0A0C9V5M0</accession>
<dbReference type="Proteomes" id="UP000054279">
    <property type="component" value="Unassembled WGS sequence"/>
</dbReference>
<dbReference type="AlphaFoldDB" id="A0A0C9V5M0"/>
<dbReference type="InterPro" id="IPR040521">
    <property type="entry name" value="KDZ"/>
</dbReference>
<keyword evidence="2" id="KW-1185">Reference proteome</keyword>
<gene>
    <name evidence="1" type="ORF">M422DRAFT_84138</name>
</gene>
<dbReference type="EMBL" id="KN837222">
    <property type="protein sequence ID" value="KIJ32785.1"/>
    <property type="molecule type" value="Genomic_DNA"/>
</dbReference>
<sequence length="129" mass="14262">PSRYLQTACPACFGGAKPKLLRSKAHVLVCLDANFTQKCVQGKYDDPKVPHPRSHFLPEEDLKCMESLVEGIRTSNKSGKLELKTLMKGLLPEEVLDECEKSFIAAQEKIAKASSKHFADTGLMGLLCR</sequence>
<dbReference type="Pfam" id="PF18758">
    <property type="entry name" value="KDZ"/>
    <property type="match status" value="1"/>
</dbReference>
<evidence type="ECO:0000313" key="1">
    <source>
        <dbReference type="EMBL" id="KIJ32785.1"/>
    </source>
</evidence>
<name>A0A0C9V5M0_SPHS4</name>
<proteinExistence type="predicted"/>
<dbReference type="PANTHER" id="PTHR33096">
    <property type="entry name" value="CXC2 DOMAIN-CONTAINING PROTEIN"/>
    <property type="match status" value="1"/>
</dbReference>
<reference evidence="1 2" key="1">
    <citation type="submission" date="2014-06" db="EMBL/GenBank/DDBJ databases">
        <title>Evolutionary Origins and Diversification of the Mycorrhizal Mutualists.</title>
        <authorList>
            <consortium name="DOE Joint Genome Institute"/>
            <consortium name="Mycorrhizal Genomics Consortium"/>
            <person name="Kohler A."/>
            <person name="Kuo A."/>
            <person name="Nagy L.G."/>
            <person name="Floudas D."/>
            <person name="Copeland A."/>
            <person name="Barry K.W."/>
            <person name="Cichocki N."/>
            <person name="Veneault-Fourrey C."/>
            <person name="LaButti K."/>
            <person name="Lindquist E.A."/>
            <person name="Lipzen A."/>
            <person name="Lundell T."/>
            <person name="Morin E."/>
            <person name="Murat C."/>
            <person name="Riley R."/>
            <person name="Ohm R."/>
            <person name="Sun H."/>
            <person name="Tunlid A."/>
            <person name="Henrissat B."/>
            <person name="Grigoriev I.V."/>
            <person name="Hibbett D.S."/>
            <person name="Martin F."/>
        </authorList>
    </citation>
    <scope>NUCLEOTIDE SEQUENCE [LARGE SCALE GENOMIC DNA]</scope>
    <source>
        <strain evidence="1 2">SS14</strain>
    </source>
</reference>